<evidence type="ECO:0000313" key="2">
    <source>
        <dbReference type="Proteomes" id="UP000784919"/>
    </source>
</evidence>
<name>A0A9P7SQ76_9HYPO</name>
<dbReference type="Proteomes" id="UP000784919">
    <property type="component" value="Unassembled WGS sequence"/>
</dbReference>
<organism evidence="1 2">
    <name type="scientific">Claviceps arundinis</name>
    <dbReference type="NCBI Taxonomy" id="1623583"/>
    <lineage>
        <taxon>Eukaryota</taxon>
        <taxon>Fungi</taxon>
        <taxon>Dikarya</taxon>
        <taxon>Ascomycota</taxon>
        <taxon>Pezizomycotina</taxon>
        <taxon>Sordariomycetes</taxon>
        <taxon>Hypocreomycetidae</taxon>
        <taxon>Hypocreales</taxon>
        <taxon>Clavicipitaceae</taxon>
        <taxon>Claviceps</taxon>
    </lineage>
</organism>
<reference evidence="1" key="1">
    <citation type="journal article" date="2020" name="bioRxiv">
        <title>Whole genome comparisons of ergot fungi reveals the divergence and evolution of species within the genus Claviceps are the result of varying mechanisms driving genome evolution and host range expansion.</title>
        <authorList>
            <person name="Wyka S.A."/>
            <person name="Mondo S.J."/>
            <person name="Liu M."/>
            <person name="Dettman J."/>
            <person name="Nalam V."/>
            <person name="Broders K.D."/>
        </authorList>
    </citation>
    <scope>NUCLEOTIDE SEQUENCE</scope>
    <source>
        <strain evidence="1">CCC 1102</strain>
    </source>
</reference>
<evidence type="ECO:0000313" key="1">
    <source>
        <dbReference type="EMBL" id="KAG5966635.1"/>
    </source>
</evidence>
<gene>
    <name evidence="1" type="ORF">E4U56_001220</name>
</gene>
<sequence>MVSFSNSIDMDFSSSMWAKIPSLEVGCDWMAWKKEVGNALAIAGFGDLREGERNAKFEEPAGLSAPEALEKKEEWLDRQDVACYLIIQRCGTEARRMLEKPRTNEAPIKTEVAVYMNFLEKHYHRKECSVYMNTLIDRLYSAFFNTKLDDCEGVEDYGLKLEKSRSDLMALDESLCIPEPMLVARFLNGLRHNPSFGTCVTSFGISKSLVAITNADGDITTPGVTFQETLLAAIDAELRLKLNASTASQPRRAICSVFCHHCRAPGHKTDDCFVKYPEKRRSHKRRRGHAGDA</sequence>
<comment type="caution">
    <text evidence="1">The sequence shown here is derived from an EMBL/GenBank/DDBJ whole genome shotgun (WGS) entry which is preliminary data.</text>
</comment>
<dbReference type="EMBL" id="SRPS01000132">
    <property type="protein sequence ID" value="KAG5966635.1"/>
    <property type="molecule type" value="Genomic_DNA"/>
</dbReference>
<proteinExistence type="predicted"/>
<accession>A0A9P7SQ76</accession>
<protein>
    <submittedName>
        <fullName evidence="1">Uncharacterized protein</fullName>
    </submittedName>
</protein>
<dbReference type="AlphaFoldDB" id="A0A9P7SQ76"/>
<dbReference type="OrthoDB" id="4954883at2759"/>